<organism evidence="1">
    <name type="scientific">Udotea sp. TZ0819</name>
    <dbReference type="NCBI Taxonomy" id="2364085"/>
    <lineage>
        <taxon>Eukaryota</taxon>
        <taxon>Viridiplantae</taxon>
        <taxon>Chlorophyta</taxon>
        <taxon>core chlorophytes</taxon>
        <taxon>Ulvophyceae</taxon>
        <taxon>TCBD clade</taxon>
        <taxon>Bryopsidales</taxon>
        <taxon>Halimedineae</taxon>
        <taxon>Halimedaceae</taxon>
        <taxon>Udoteae</taxon>
        <taxon>Udotea</taxon>
    </lineage>
</organism>
<accession>A0A386B224</accession>
<sequence>MLKEKYLFYCSMFFCMLGYQLFSPAQVLASSRNDLLPSLKTPTIVERDERINLKRPLEYSAHEQVLTNKCKSVIMVYQDEYVNLGEKMIEIIHDNPTKQMKTFQYSAKTKSIIALLSSINSTPEDEELILITMVPKAAYKKEVQKWKNLKKILKWSLPIGTTVGVYTGYKIFKFYTTCNSFFDKIDNIVENNLNYNPDHIPIIKRSFLQFLLAYPKASPILTDIFFENLNRFYFCPKQWIMFIDIKEKIQPVASRNTPEYHSPQAKAYLNSIDSNNIISTLREEFETNRKVFLENEEEILPPNTSFSAYPSQNTVLFNFFLRNIMFKFWSSSTLSLDNQLISAVRTLVDIDT</sequence>
<geneLocation type="chloroplast" evidence="1"/>
<protein>
    <submittedName>
        <fullName evidence="1">Uncharacterized protein</fullName>
    </submittedName>
</protein>
<keyword evidence="1" id="KW-0934">Plastid</keyword>
<gene>
    <name evidence="1" type="primary">orf352</name>
</gene>
<reference evidence="1" key="2">
    <citation type="journal article" date="2019" name="Mol. Phylogenet. Evol.">
        <title>Reassessment of the classification of bryopsidales (chlorophyta) based on chloroplast phylogenomic analyses.</title>
        <authorList>
            <person name="Cremen M.C."/>
            <person name="Leliaert F."/>
            <person name="West J."/>
            <person name="Lam D.W."/>
            <person name="Shimada S."/>
            <person name="Lopez-Bautista J.M."/>
            <person name="Verbruggen H."/>
        </authorList>
    </citation>
    <scope>NUCLEOTIDE SEQUENCE</scope>
</reference>
<name>A0A386B224_9CHLO</name>
<keyword evidence="1" id="KW-0150">Chloroplast</keyword>
<dbReference type="EMBL" id="MH591113">
    <property type="protein sequence ID" value="AYC65742.1"/>
    <property type="molecule type" value="Genomic_DNA"/>
</dbReference>
<reference evidence="1" key="1">
    <citation type="submission" date="2018-07" db="EMBL/GenBank/DDBJ databases">
        <authorList>
            <person name="Quirk P.G."/>
            <person name="Krulwich T.A."/>
        </authorList>
    </citation>
    <scope>NUCLEOTIDE SEQUENCE</scope>
</reference>
<dbReference type="AlphaFoldDB" id="A0A386B224"/>
<evidence type="ECO:0000313" key="1">
    <source>
        <dbReference type="EMBL" id="AYC65742.1"/>
    </source>
</evidence>
<proteinExistence type="predicted"/>